<dbReference type="Proteomes" id="UP000177232">
    <property type="component" value="Unassembled WGS sequence"/>
</dbReference>
<evidence type="ECO:0000256" key="6">
    <source>
        <dbReference type="ARBA" id="ARBA00023163"/>
    </source>
</evidence>
<comment type="subcellular location">
    <subcellularLocation>
        <location evidence="7">Cytoplasm</location>
        <location evidence="7">Nucleoid</location>
    </subcellularLocation>
</comment>
<protein>
    <recommendedName>
        <fullName evidence="1 7">Transcriptional regulator MraZ</fullName>
    </recommendedName>
</protein>
<dbReference type="Gene3D" id="3.40.1550.20">
    <property type="entry name" value="Transcriptional regulator MraZ domain"/>
    <property type="match status" value="1"/>
</dbReference>
<dbReference type="GO" id="GO:2000143">
    <property type="term" value="P:negative regulation of DNA-templated transcription initiation"/>
    <property type="evidence" value="ECO:0007669"/>
    <property type="project" value="TreeGrafter"/>
</dbReference>
<dbReference type="InterPro" id="IPR035644">
    <property type="entry name" value="MraZ_C"/>
</dbReference>
<dbReference type="NCBIfam" id="TIGR00242">
    <property type="entry name" value="division/cell wall cluster transcriptional repressor MraZ"/>
    <property type="match status" value="1"/>
</dbReference>
<dbReference type="GO" id="GO:0003700">
    <property type="term" value="F:DNA-binding transcription factor activity"/>
    <property type="evidence" value="ECO:0007669"/>
    <property type="project" value="UniProtKB-UniRule"/>
</dbReference>
<dbReference type="EMBL" id="MFLJ01000009">
    <property type="protein sequence ID" value="OGG64846.1"/>
    <property type="molecule type" value="Genomic_DNA"/>
</dbReference>
<dbReference type="CDD" id="cd16320">
    <property type="entry name" value="MraZ_N"/>
    <property type="match status" value="1"/>
</dbReference>
<dbReference type="InterPro" id="IPR038619">
    <property type="entry name" value="MraZ_sf"/>
</dbReference>
<dbReference type="Pfam" id="PF02381">
    <property type="entry name" value="MraZ"/>
    <property type="match status" value="2"/>
</dbReference>
<name>A0A1F6DTZ5_9BACT</name>
<dbReference type="SUPFAM" id="SSF89447">
    <property type="entry name" value="AbrB/MazE/MraZ-like"/>
    <property type="match status" value="1"/>
</dbReference>
<evidence type="ECO:0000256" key="4">
    <source>
        <dbReference type="ARBA" id="ARBA00023015"/>
    </source>
</evidence>
<evidence type="ECO:0000313" key="10">
    <source>
        <dbReference type="Proteomes" id="UP000177232"/>
    </source>
</evidence>
<dbReference type="HAMAP" id="MF_01008">
    <property type="entry name" value="MraZ"/>
    <property type="match status" value="1"/>
</dbReference>
<dbReference type="InterPro" id="IPR035642">
    <property type="entry name" value="MraZ_N"/>
</dbReference>
<dbReference type="AlphaFoldDB" id="A0A1F6DTZ5"/>
<feature type="domain" description="SpoVT-AbrB" evidence="8">
    <location>
        <begin position="76"/>
        <end position="119"/>
    </location>
</feature>
<dbReference type="CDD" id="cd16321">
    <property type="entry name" value="MraZ_C"/>
    <property type="match status" value="1"/>
</dbReference>
<dbReference type="InterPro" id="IPR007159">
    <property type="entry name" value="SpoVT-AbrB_dom"/>
</dbReference>
<evidence type="ECO:0000256" key="5">
    <source>
        <dbReference type="ARBA" id="ARBA00023125"/>
    </source>
</evidence>
<comment type="caution">
    <text evidence="9">The sequence shown here is derived from an EMBL/GenBank/DDBJ whole genome shotgun (WGS) entry which is preliminary data.</text>
</comment>
<dbReference type="InterPro" id="IPR037914">
    <property type="entry name" value="SpoVT-AbrB_sf"/>
</dbReference>
<keyword evidence="4 7" id="KW-0805">Transcription regulation</keyword>
<comment type="similarity">
    <text evidence="7">Belongs to the MraZ family.</text>
</comment>
<keyword evidence="6 7" id="KW-0804">Transcription</keyword>
<dbReference type="PROSITE" id="PS51740">
    <property type="entry name" value="SPOVT_ABRB"/>
    <property type="match status" value="2"/>
</dbReference>
<evidence type="ECO:0000256" key="2">
    <source>
        <dbReference type="ARBA" id="ARBA00022490"/>
    </source>
</evidence>
<dbReference type="PANTHER" id="PTHR34701">
    <property type="entry name" value="TRANSCRIPTIONAL REGULATOR MRAZ"/>
    <property type="match status" value="1"/>
</dbReference>
<evidence type="ECO:0000256" key="1">
    <source>
        <dbReference type="ARBA" id="ARBA00013860"/>
    </source>
</evidence>
<proteinExistence type="inferred from homology"/>
<dbReference type="STRING" id="1798496.A3C94_01165"/>
<keyword evidence="3" id="KW-0677">Repeat</keyword>
<evidence type="ECO:0000256" key="7">
    <source>
        <dbReference type="HAMAP-Rule" id="MF_01008"/>
    </source>
</evidence>
<organism evidence="9 10">
    <name type="scientific">Candidatus Kaiserbacteria bacterium RIFCSPHIGHO2_02_FULL_55_17</name>
    <dbReference type="NCBI Taxonomy" id="1798496"/>
    <lineage>
        <taxon>Bacteria</taxon>
        <taxon>Candidatus Kaiseribacteriota</taxon>
    </lineage>
</organism>
<dbReference type="InterPro" id="IPR020603">
    <property type="entry name" value="MraZ_dom"/>
</dbReference>
<evidence type="ECO:0000313" key="9">
    <source>
        <dbReference type="EMBL" id="OGG64846.1"/>
    </source>
</evidence>
<keyword evidence="2 7" id="KW-0963">Cytoplasm</keyword>
<dbReference type="InterPro" id="IPR003444">
    <property type="entry name" value="MraZ"/>
</dbReference>
<evidence type="ECO:0000259" key="8">
    <source>
        <dbReference type="PROSITE" id="PS51740"/>
    </source>
</evidence>
<comment type="subunit">
    <text evidence="7">Forms oligomers.</text>
</comment>
<reference evidence="9 10" key="1">
    <citation type="journal article" date="2016" name="Nat. Commun.">
        <title>Thousands of microbial genomes shed light on interconnected biogeochemical processes in an aquifer system.</title>
        <authorList>
            <person name="Anantharaman K."/>
            <person name="Brown C.T."/>
            <person name="Hug L.A."/>
            <person name="Sharon I."/>
            <person name="Castelle C.J."/>
            <person name="Probst A.J."/>
            <person name="Thomas B.C."/>
            <person name="Singh A."/>
            <person name="Wilkins M.J."/>
            <person name="Karaoz U."/>
            <person name="Brodie E.L."/>
            <person name="Williams K.H."/>
            <person name="Hubbard S.S."/>
            <person name="Banfield J.F."/>
        </authorList>
    </citation>
    <scope>NUCLEOTIDE SEQUENCE [LARGE SCALE GENOMIC DNA]</scope>
</reference>
<sequence>MFLGEYLHTFDSKNRISLPSRFRKDLGRVVVITRGLDHCLYVYSRRAWEKEAQKYASDANGSAARRGLARLFLAGSSLADVDRTGRVLIPEHLKSFASIKEKAVIAGVADRVEMWEEGAWKTYTAEIERNADAFAEKVGLPDQGTQI</sequence>
<evidence type="ECO:0000256" key="3">
    <source>
        <dbReference type="ARBA" id="ARBA00022737"/>
    </source>
</evidence>
<gene>
    <name evidence="7" type="primary">mraZ</name>
    <name evidence="9" type="ORF">A3C94_01165</name>
</gene>
<dbReference type="GO" id="GO:0000976">
    <property type="term" value="F:transcription cis-regulatory region binding"/>
    <property type="evidence" value="ECO:0007669"/>
    <property type="project" value="TreeGrafter"/>
</dbReference>
<dbReference type="GO" id="GO:0005737">
    <property type="term" value="C:cytoplasm"/>
    <property type="evidence" value="ECO:0007669"/>
    <property type="project" value="UniProtKB-UniRule"/>
</dbReference>
<dbReference type="GO" id="GO:0009295">
    <property type="term" value="C:nucleoid"/>
    <property type="evidence" value="ECO:0007669"/>
    <property type="project" value="UniProtKB-SubCell"/>
</dbReference>
<keyword evidence="5 7" id="KW-0238">DNA-binding</keyword>
<accession>A0A1F6DTZ5</accession>
<feature type="domain" description="SpoVT-AbrB" evidence="8">
    <location>
        <begin position="5"/>
        <end position="47"/>
    </location>
</feature>
<dbReference type="PANTHER" id="PTHR34701:SF1">
    <property type="entry name" value="TRANSCRIPTIONAL REGULATOR MRAZ"/>
    <property type="match status" value="1"/>
</dbReference>